<comment type="caution">
    <text evidence="1">The sequence shown here is derived from an EMBL/GenBank/DDBJ whole genome shotgun (WGS) entry which is preliminary data.</text>
</comment>
<dbReference type="Proteomes" id="UP000030428">
    <property type="component" value="Unassembled WGS sequence"/>
</dbReference>
<protein>
    <submittedName>
        <fullName evidence="1">Uncharacterized protein</fullName>
    </submittedName>
</protein>
<keyword evidence="2" id="KW-1185">Reference proteome</keyword>
<gene>
    <name evidence="1" type="ORF">PN36_30325</name>
</gene>
<accession>A0A0A6P8B2</accession>
<reference evidence="1 2" key="1">
    <citation type="journal article" date="2016" name="Front. Microbiol.">
        <title>Single-Cell (Meta-)Genomics of a Dimorphic Candidatus Thiomargarita nelsonii Reveals Genomic Plasticity.</title>
        <authorList>
            <person name="Flood B.E."/>
            <person name="Fliss P."/>
            <person name="Jones D.S."/>
            <person name="Dick G.J."/>
            <person name="Jain S."/>
            <person name="Kaster A.K."/>
            <person name="Winkel M."/>
            <person name="Mussmann M."/>
            <person name="Bailey J."/>
        </authorList>
    </citation>
    <scope>NUCLEOTIDE SEQUENCE [LARGE SCALE GENOMIC DNA]</scope>
    <source>
        <strain evidence="1">Hydrate Ridge</strain>
    </source>
</reference>
<name>A0A0A6P8B2_9GAMM</name>
<sequence length="86" mass="9616">MLGYSDSYFSAEIIGQVCDVFCDSQDLIKSFSTSEIACKSLIRSSIIANFLQGETKIFCPLDEMDARNCLNRITTVSESGFIWLLD</sequence>
<dbReference type="EMBL" id="JSZA02000222">
    <property type="protein sequence ID" value="KHD06968.1"/>
    <property type="molecule type" value="Genomic_DNA"/>
</dbReference>
<organism evidence="1 2">
    <name type="scientific">Candidatus Thiomargarita nelsonii</name>
    <dbReference type="NCBI Taxonomy" id="1003181"/>
    <lineage>
        <taxon>Bacteria</taxon>
        <taxon>Pseudomonadati</taxon>
        <taxon>Pseudomonadota</taxon>
        <taxon>Gammaproteobacteria</taxon>
        <taxon>Thiotrichales</taxon>
        <taxon>Thiotrichaceae</taxon>
        <taxon>Thiomargarita</taxon>
    </lineage>
</organism>
<evidence type="ECO:0000313" key="1">
    <source>
        <dbReference type="EMBL" id="KHD06968.1"/>
    </source>
</evidence>
<proteinExistence type="predicted"/>
<dbReference type="AlphaFoldDB" id="A0A0A6P8B2"/>
<evidence type="ECO:0000313" key="2">
    <source>
        <dbReference type="Proteomes" id="UP000030428"/>
    </source>
</evidence>